<sequence length="132" mass="15302">MGQLFTRISTTQRPEQQTSSIITQNNFITTKRKRIDQDIISKKRKILLNDNDNNVRLSFSSRMSKNTKVSKLINTSIISHSFSSMTIFKCQLCCRCFTSKDSYLDHMIICAIEHQASIKIVRAQKKLIHFSQ</sequence>
<dbReference type="Proteomes" id="UP000663882">
    <property type="component" value="Unassembled WGS sequence"/>
</dbReference>
<dbReference type="EMBL" id="CAJOBD010000278">
    <property type="protein sequence ID" value="CAF3633015.1"/>
    <property type="molecule type" value="Genomic_DNA"/>
</dbReference>
<accession>A0A814SFQ9</accession>
<gene>
    <name evidence="6" type="ORF">JBS370_LOCUS5387</name>
    <name evidence="3" type="ORF">JXQ802_LOCUS21506</name>
    <name evidence="4" type="ORF">JXQ802_LOCUS21707</name>
    <name evidence="7" type="ORF">OTI717_LOCUS32977</name>
    <name evidence="1" type="ORF">PYM288_LOCUS5669</name>
    <name evidence="5" type="ORF">RFH988_LOCUS30502</name>
    <name evidence="2" type="ORF">ZHD862_LOCUS7288</name>
</gene>
<evidence type="ECO:0000313" key="8">
    <source>
        <dbReference type="Proteomes" id="UP000663870"/>
    </source>
</evidence>
<dbReference type="Proteomes" id="UP000663836">
    <property type="component" value="Unassembled WGS sequence"/>
</dbReference>
<dbReference type="EMBL" id="CAJNOH010000059">
    <property type="protein sequence ID" value="CAF0822670.1"/>
    <property type="molecule type" value="Genomic_DNA"/>
</dbReference>
<dbReference type="EMBL" id="CAJNOL010000634">
    <property type="protein sequence ID" value="CAF1146657.1"/>
    <property type="molecule type" value="Genomic_DNA"/>
</dbReference>
<dbReference type="Proteomes" id="UP000663823">
    <property type="component" value="Unassembled WGS sequence"/>
</dbReference>
<reference evidence="3" key="1">
    <citation type="submission" date="2021-02" db="EMBL/GenBank/DDBJ databases">
        <authorList>
            <person name="Nowell W R."/>
        </authorList>
    </citation>
    <scope>NUCLEOTIDE SEQUENCE</scope>
</reference>
<protein>
    <submittedName>
        <fullName evidence="3">Uncharacterized protein</fullName>
    </submittedName>
</protein>
<dbReference type="Proteomes" id="UP000663854">
    <property type="component" value="Unassembled WGS sequence"/>
</dbReference>
<dbReference type="OrthoDB" id="9989113at2759"/>
<proteinExistence type="predicted"/>
<evidence type="ECO:0000313" key="2">
    <source>
        <dbReference type="EMBL" id="CAF0898962.1"/>
    </source>
</evidence>
<evidence type="ECO:0000313" key="3">
    <source>
        <dbReference type="EMBL" id="CAF1146657.1"/>
    </source>
</evidence>
<keyword evidence="8" id="KW-1185">Reference proteome</keyword>
<dbReference type="AlphaFoldDB" id="A0A814SFQ9"/>
<dbReference type="Proteomes" id="UP000663870">
    <property type="component" value="Unassembled WGS sequence"/>
</dbReference>
<dbReference type="EMBL" id="CAJNOL010000644">
    <property type="protein sequence ID" value="CAF1150557.1"/>
    <property type="molecule type" value="Genomic_DNA"/>
</dbReference>
<evidence type="ECO:0000313" key="5">
    <source>
        <dbReference type="EMBL" id="CAF1315984.1"/>
    </source>
</evidence>
<dbReference type="Proteomes" id="UP000663864">
    <property type="component" value="Unassembled WGS sequence"/>
</dbReference>
<evidence type="ECO:0000313" key="4">
    <source>
        <dbReference type="EMBL" id="CAF1150557.1"/>
    </source>
</evidence>
<name>A0A814SFQ9_9BILA</name>
<dbReference type="EMBL" id="CAJNOO010003066">
    <property type="protein sequence ID" value="CAF1315984.1"/>
    <property type="molecule type" value="Genomic_DNA"/>
</dbReference>
<evidence type="ECO:0000313" key="1">
    <source>
        <dbReference type="EMBL" id="CAF0822670.1"/>
    </source>
</evidence>
<organism evidence="3 8">
    <name type="scientific">Rotaria sordida</name>
    <dbReference type="NCBI Taxonomy" id="392033"/>
    <lineage>
        <taxon>Eukaryota</taxon>
        <taxon>Metazoa</taxon>
        <taxon>Spiralia</taxon>
        <taxon>Gnathifera</taxon>
        <taxon>Rotifera</taxon>
        <taxon>Eurotatoria</taxon>
        <taxon>Bdelloidea</taxon>
        <taxon>Philodinida</taxon>
        <taxon>Philodinidae</taxon>
        <taxon>Rotaria</taxon>
    </lineage>
</organism>
<dbReference type="EMBL" id="CAJNOT010000219">
    <property type="protein sequence ID" value="CAF0898962.1"/>
    <property type="molecule type" value="Genomic_DNA"/>
</dbReference>
<evidence type="ECO:0000313" key="7">
    <source>
        <dbReference type="EMBL" id="CAF4076867.1"/>
    </source>
</evidence>
<comment type="caution">
    <text evidence="3">The sequence shown here is derived from an EMBL/GenBank/DDBJ whole genome shotgun (WGS) entry which is preliminary data.</text>
</comment>
<evidence type="ECO:0000313" key="6">
    <source>
        <dbReference type="EMBL" id="CAF3633015.1"/>
    </source>
</evidence>
<dbReference type="EMBL" id="CAJOAX010010536">
    <property type="protein sequence ID" value="CAF4076867.1"/>
    <property type="molecule type" value="Genomic_DNA"/>
</dbReference>